<reference evidence="2" key="1">
    <citation type="submission" date="2021-02" db="EMBL/GenBank/DDBJ databases">
        <authorList>
            <person name="Nowell W R."/>
        </authorList>
    </citation>
    <scope>NUCLEOTIDE SEQUENCE</scope>
</reference>
<dbReference type="Proteomes" id="UP000663870">
    <property type="component" value="Unassembled WGS sequence"/>
</dbReference>
<name>A0A815ZY12_9BILA</name>
<gene>
    <name evidence="2" type="ORF">JXQ802_LOCUS47069</name>
    <name evidence="1" type="ORF">PYM288_LOCUS31217</name>
</gene>
<organism evidence="2 3">
    <name type="scientific">Rotaria sordida</name>
    <dbReference type="NCBI Taxonomy" id="392033"/>
    <lineage>
        <taxon>Eukaryota</taxon>
        <taxon>Metazoa</taxon>
        <taxon>Spiralia</taxon>
        <taxon>Gnathifera</taxon>
        <taxon>Rotifera</taxon>
        <taxon>Eurotatoria</taxon>
        <taxon>Bdelloidea</taxon>
        <taxon>Philodinida</taxon>
        <taxon>Philodinidae</taxon>
        <taxon>Rotaria</taxon>
    </lineage>
</organism>
<comment type="caution">
    <text evidence="2">The sequence shown here is derived from an EMBL/GenBank/DDBJ whole genome shotgun (WGS) entry which is preliminary data.</text>
</comment>
<evidence type="ECO:0000313" key="3">
    <source>
        <dbReference type="Proteomes" id="UP000663870"/>
    </source>
</evidence>
<dbReference type="EMBL" id="CAJNOL010004497">
    <property type="protein sequence ID" value="CAF1589415.1"/>
    <property type="molecule type" value="Genomic_DNA"/>
</dbReference>
<sequence>MISDQNCDYLIEAFKKIHCNDAAKRLQEYQRIRNPYSQRSFSSNSIRLLDNNEEDKFCLSGAGIPHQTKTVVRARGFEIIEMDTTASTDGSGTKSTKMNP</sequence>
<dbReference type="EMBL" id="CAJNOH010003197">
    <property type="protein sequence ID" value="CAF1327047.1"/>
    <property type="molecule type" value="Genomic_DNA"/>
</dbReference>
<evidence type="ECO:0000313" key="1">
    <source>
        <dbReference type="EMBL" id="CAF1327047.1"/>
    </source>
</evidence>
<proteinExistence type="predicted"/>
<protein>
    <submittedName>
        <fullName evidence="2">Uncharacterized protein</fullName>
    </submittedName>
</protein>
<keyword evidence="3" id="KW-1185">Reference proteome</keyword>
<evidence type="ECO:0000313" key="2">
    <source>
        <dbReference type="EMBL" id="CAF1589415.1"/>
    </source>
</evidence>
<dbReference type="Proteomes" id="UP000663854">
    <property type="component" value="Unassembled WGS sequence"/>
</dbReference>
<accession>A0A815ZY12</accession>
<dbReference type="AlphaFoldDB" id="A0A815ZY12"/>